<evidence type="ECO:0000313" key="2">
    <source>
        <dbReference type="EMBL" id="WTZ07671.1"/>
    </source>
</evidence>
<dbReference type="PANTHER" id="PTHR33498">
    <property type="entry name" value="TRANSPOSASE FOR INSERTION SEQUENCE ELEMENT IS1557"/>
    <property type="match status" value="1"/>
</dbReference>
<reference evidence="2" key="1">
    <citation type="submission" date="2022-10" db="EMBL/GenBank/DDBJ databases">
        <title>The complete genomes of actinobacterial strains from the NBC collection.</title>
        <authorList>
            <person name="Joergensen T.S."/>
            <person name="Alvarez Arevalo M."/>
            <person name="Sterndorff E.B."/>
            <person name="Faurdal D."/>
            <person name="Vuksanovic O."/>
            <person name="Mourched A.-S."/>
            <person name="Charusanti P."/>
            <person name="Shaw S."/>
            <person name="Blin K."/>
            <person name="Weber T."/>
        </authorList>
    </citation>
    <scope>NUCLEOTIDE SEQUENCE</scope>
    <source>
        <strain evidence="2">NBC_01393</strain>
    </source>
</reference>
<gene>
    <name evidence="2" type="ORF">OG699_06430</name>
</gene>
<sequence>MVLVMQADALFWDSLVFEGIEDVKVEAVAAASGTVEVVARGRAGGASCPDCGRFSSRVHDRYQRRLRDLPLADQGFVIRLVVRRFICGSACCPRRTFAEPFSRLAVPHSRFTTRLNRALERVGLALAGRAGARPVL</sequence>
<proteinExistence type="predicted"/>
<feature type="domain" description="Transposase IS204/IS1001/IS1096/IS1165 zinc-finger" evidence="1">
    <location>
        <begin position="46"/>
        <end position="88"/>
    </location>
</feature>
<dbReference type="PANTHER" id="PTHR33498:SF1">
    <property type="entry name" value="TRANSPOSASE FOR INSERTION SEQUENCE ELEMENT IS1557"/>
    <property type="match status" value="1"/>
</dbReference>
<evidence type="ECO:0000259" key="1">
    <source>
        <dbReference type="Pfam" id="PF14690"/>
    </source>
</evidence>
<dbReference type="Pfam" id="PF14690">
    <property type="entry name" value="Zn_ribbon_ISL3"/>
    <property type="match status" value="1"/>
</dbReference>
<name>A0AAU3HUB2_9ACTN</name>
<protein>
    <submittedName>
        <fullName evidence="2">Transposase family protein</fullName>
    </submittedName>
</protein>
<organism evidence="2">
    <name type="scientific">Streptomyces sp. NBC_01393</name>
    <dbReference type="NCBI Taxonomy" id="2903851"/>
    <lineage>
        <taxon>Bacteria</taxon>
        <taxon>Bacillati</taxon>
        <taxon>Actinomycetota</taxon>
        <taxon>Actinomycetes</taxon>
        <taxon>Kitasatosporales</taxon>
        <taxon>Streptomycetaceae</taxon>
        <taxon>Streptomyces</taxon>
    </lineage>
</organism>
<dbReference type="EMBL" id="CP109546">
    <property type="protein sequence ID" value="WTZ07671.1"/>
    <property type="molecule type" value="Genomic_DNA"/>
</dbReference>
<dbReference type="AlphaFoldDB" id="A0AAU3HUB2"/>
<dbReference type="InterPro" id="IPR029261">
    <property type="entry name" value="Transposase_Znf"/>
</dbReference>
<accession>A0AAU3HUB2</accession>
<dbReference type="InterPro" id="IPR047951">
    <property type="entry name" value="Transpos_ISL3"/>
</dbReference>